<evidence type="ECO:0000313" key="3">
    <source>
        <dbReference type="Proteomes" id="UP001151760"/>
    </source>
</evidence>
<keyword evidence="3" id="KW-1185">Reference proteome</keyword>
<feature type="region of interest" description="Disordered" evidence="1">
    <location>
        <begin position="513"/>
        <end position="532"/>
    </location>
</feature>
<protein>
    <submittedName>
        <fullName evidence="2">Uncharacterized protein</fullName>
    </submittedName>
</protein>
<reference evidence="2" key="1">
    <citation type="journal article" date="2022" name="Int. J. Mol. Sci.">
        <title>Draft Genome of Tanacetum Coccineum: Genomic Comparison of Closely Related Tanacetum-Family Plants.</title>
        <authorList>
            <person name="Yamashiro T."/>
            <person name="Shiraishi A."/>
            <person name="Nakayama K."/>
            <person name="Satake H."/>
        </authorList>
    </citation>
    <scope>NUCLEOTIDE SEQUENCE</scope>
</reference>
<dbReference type="EMBL" id="BQNB010012971">
    <property type="protein sequence ID" value="GJT10231.1"/>
    <property type="molecule type" value="Genomic_DNA"/>
</dbReference>
<dbReference type="InterPro" id="IPR040240">
    <property type="entry name" value="TAF1"/>
</dbReference>
<comment type="caution">
    <text evidence="2">The sequence shown here is derived from an EMBL/GenBank/DDBJ whole genome shotgun (WGS) entry which is preliminary data.</text>
</comment>
<accession>A0ABQ5B9R1</accession>
<dbReference type="PANTHER" id="PTHR13900">
    <property type="entry name" value="TRANSCRIPTION INITIATION FACTOR TFIID"/>
    <property type="match status" value="1"/>
</dbReference>
<name>A0ABQ5B9R1_9ASTR</name>
<organism evidence="2 3">
    <name type="scientific">Tanacetum coccineum</name>
    <dbReference type="NCBI Taxonomy" id="301880"/>
    <lineage>
        <taxon>Eukaryota</taxon>
        <taxon>Viridiplantae</taxon>
        <taxon>Streptophyta</taxon>
        <taxon>Embryophyta</taxon>
        <taxon>Tracheophyta</taxon>
        <taxon>Spermatophyta</taxon>
        <taxon>Magnoliopsida</taxon>
        <taxon>eudicotyledons</taxon>
        <taxon>Gunneridae</taxon>
        <taxon>Pentapetalae</taxon>
        <taxon>asterids</taxon>
        <taxon>campanulids</taxon>
        <taxon>Asterales</taxon>
        <taxon>Asteraceae</taxon>
        <taxon>Asteroideae</taxon>
        <taxon>Anthemideae</taxon>
        <taxon>Anthemidinae</taxon>
        <taxon>Tanacetum</taxon>
    </lineage>
</organism>
<evidence type="ECO:0000256" key="1">
    <source>
        <dbReference type="SAM" id="MobiDB-lite"/>
    </source>
</evidence>
<sequence length="532" mass="59418">MLAGMHSLGISMTHPTGLSAAAAASHIERELQMTPWNFVASINQGLKVRQLPSQAQVENEDEAAEAAELCRMLWRQLNHNFKNKEKLKAINTGVKPMFSIAQPDGSFSINENAVRSTKDGQEHLAALGDKLGSSLTDTDGPEVQALTKEEPDCVSTTVPPVASSSLFVDDNYHEDQPQKGPTTNHVSIRFKDLHNPLLLLSLQLYLSSSVVQWFLKGNALGALQTQNWEPDVMEMETHKFNTVILEIKEPLKKAAKTQQQFSVPKEKYKVMDVSDIVDDDKEAFFKGSTQGFPYMRHGRAFQDEEVEFPKSADVDDDEIVLKVIPLRDRTWTDRIVWDPEQSVPMPNLLLLHLQDEQMLFEVLDNKDGEHLQLHAGAMITTPATDSAGGDLIGATWLWRSPNHSFGYARESFACGACGQFGRMKVNYSFGFRHQTTQQKNTVKKLIQKSGTGLAVVEAPPKEERSSLKAKILKIRCGPTSSIIGFPKTSNFRYQNTVDRSSLTVNKFKKSRTQDIQVESHKPSSLVTHTTTR</sequence>
<dbReference type="PANTHER" id="PTHR13900:SF0">
    <property type="entry name" value="TRANSCRIPTION INITIATION FACTOR TFIID SUBUNIT 1"/>
    <property type="match status" value="1"/>
</dbReference>
<gene>
    <name evidence="2" type="ORF">Tco_0857273</name>
</gene>
<dbReference type="Proteomes" id="UP001151760">
    <property type="component" value="Unassembled WGS sequence"/>
</dbReference>
<feature type="compositionally biased region" description="Polar residues" evidence="1">
    <location>
        <begin position="522"/>
        <end position="532"/>
    </location>
</feature>
<reference evidence="2" key="2">
    <citation type="submission" date="2022-01" db="EMBL/GenBank/DDBJ databases">
        <authorList>
            <person name="Yamashiro T."/>
            <person name="Shiraishi A."/>
            <person name="Satake H."/>
            <person name="Nakayama K."/>
        </authorList>
    </citation>
    <scope>NUCLEOTIDE SEQUENCE</scope>
</reference>
<proteinExistence type="predicted"/>
<evidence type="ECO:0000313" key="2">
    <source>
        <dbReference type="EMBL" id="GJT10231.1"/>
    </source>
</evidence>